<dbReference type="EMBL" id="MN740845">
    <property type="protein sequence ID" value="QHU14702.1"/>
    <property type="molecule type" value="Genomic_DNA"/>
</dbReference>
<name>A0A6C0K9H3_9ZZZZ</name>
<sequence>MALYAEPQRTPQGLSGRALQKITVKTPLLEIVEHTTTYLILRNDSDEFKQWLITLRKKNTEWFRTYCPRNKQTPDAISDTFKITLTDQTRYYKSVDGKNYISSLSEFVQGMSCKCLISTPLIWVGKEYYGNTWKLDQAVILRQREP</sequence>
<organism evidence="1">
    <name type="scientific">viral metagenome</name>
    <dbReference type="NCBI Taxonomy" id="1070528"/>
    <lineage>
        <taxon>unclassified sequences</taxon>
        <taxon>metagenomes</taxon>
        <taxon>organismal metagenomes</taxon>
    </lineage>
</organism>
<evidence type="ECO:0000313" key="1">
    <source>
        <dbReference type="EMBL" id="QHU14702.1"/>
    </source>
</evidence>
<dbReference type="AlphaFoldDB" id="A0A6C0K9H3"/>
<protein>
    <submittedName>
        <fullName evidence="1">Uncharacterized protein</fullName>
    </submittedName>
</protein>
<accession>A0A6C0K9H3</accession>
<reference evidence="1" key="1">
    <citation type="journal article" date="2020" name="Nature">
        <title>Giant virus diversity and host interactions through global metagenomics.</title>
        <authorList>
            <person name="Schulz F."/>
            <person name="Roux S."/>
            <person name="Paez-Espino D."/>
            <person name="Jungbluth S."/>
            <person name="Walsh D.A."/>
            <person name="Denef V.J."/>
            <person name="McMahon K.D."/>
            <person name="Konstantinidis K.T."/>
            <person name="Eloe-Fadrosh E.A."/>
            <person name="Kyrpides N.C."/>
            <person name="Woyke T."/>
        </authorList>
    </citation>
    <scope>NUCLEOTIDE SEQUENCE</scope>
    <source>
        <strain evidence="1">GVMAG-S-1102113-126</strain>
    </source>
</reference>
<proteinExistence type="predicted"/>